<sequence length="144" mass="16501">MNNTDSQILGLLQENARISITELSQRVKVSRATIQKRISWMEMHGIIDGYTVRLKRDYEVDGIRAWMSIMVEGAKATDVVKMLRLDPAVQSLHSTNGKWDLLLELKSPNLEKFDQILDRIRTIPGIYNTETNILLTPHKVRTSP</sequence>
<reference evidence="5 6" key="1">
    <citation type="submission" date="2016-08" db="EMBL/GenBank/DDBJ databases">
        <authorList>
            <person name="Seilhamer J.J."/>
        </authorList>
    </citation>
    <scope>NUCLEOTIDE SEQUENCE [LARGE SCALE GENOMIC DNA]</scope>
    <source>
        <strain evidence="5 6">BRTC-1</strain>
    </source>
</reference>
<dbReference type="Gene3D" id="3.30.70.920">
    <property type="match status" value="1"/>
</dbReference>
<protein>
    <submittedName>
        <fullName evidence="5">AsnC family transcriptional regulator</fullName>
    </submittedName>
</protein>
<dbReference type="SUPFAM" id="SSF54909">
    <property type="entry name" value="Dimeric alpha+beta barrel"/>
    <property type="match status" value="1"/>
</dbReference>
<dbReference type="Pfam" id="PF13412">
    <property type="entry name" value="HTH_24"/>
    <property type="match status" value="1"/>
</dbReference>
<name>A0A1B2LXM0_9GAMM</name>
<dbReference type="KEGG" id="ala:BFG52_03460"/>
<accession>A0A1B2LXM0</accession>
<keyword evidence="1" id="KW-0805">Transcription regulation</keyword>
<dbReference type="PANTHER" id="PTHR30154">
    <property type="entry name" value="LEUCINE-RESPONSIVE REGULATORY PROTEIN"/>
    <property type="match status" value="1"/>
</dbReference>
<dbReference type="InterPro" id="IPR019888">
    <property type="entry name" value="Tscrpt_reg_AsnC-like"/>
</dbReference>
<dbReference type="InterPro" id="IPR011991">
    <property type="entry name" value="ArsR-like_HTH"/>
</dbReference>
<evidence type="ECO:0000256" key="2">
    <source>
        <dbReference type="ARBA" id="ARBA00023125"/>
    </source>
</evidence>
<dbReference type="PANTHER" id="PTHR30154:SF53">
    <property type="entry name" value="HTH-TYPE TRANSCRIPTIONAL REGULATOR LRPC"/>
    <property type="match status" value="1"/>
</dbReference>
<dbReference type="GO" id="GO:0006355">
    <property type="term" value="P:regulation of DNA-templated transcription"/>
    <property type="evidence" value="ECO:0007669"/>
    <property type="project" value="UniProtKB-ARBA"/>
</dbReference>
<dbReference type="RefSeq" id="WP_067552677.1">
    <property type="nucleotide sequence ID" value="NZ_CP016895.1"/>
</dbReference>
<evidence type="ECO:0000313" key="6">
    <source>
        <dbReference type="Proteomes" id="UP000093391"/>
    </source>
</evidence>
<evidence type="ECO:0000256" key="3">
    <source>
        <dbReference type="ARBA" id="ARBA00023163"/>
    </source>
</evidence>
<dbReference type="SMART" id="SM00344">
    <property type="entry name" value="HTH_ASNC"/>
    <property type="match status" value="1"/>
</dbReference>
<dbReference type="Gene3D" id="1.10.10.10">
    <property type="entry name" value="Winged helix-like DNA-binding domain superfamily/Winged helix DNA-binding domain"/>
    <property type="match status" value="1"/>
</dbReference>
<dbReference type="Pfam" id="PF01037">
    <property type="entry name" value="AsnC_trans_reg"/>
    <property type="match status" value="1"/>
</dbReference>
<gene>
    <name evidence="5" type="ORF">BFG52_03460</name>
</gene>
<dbReference type="STRING" id="1789224.BFG52_03460"/>
<dbReference type="PRINTS" id="PR00033">
    <property type="entry name" value="HTHASNC"/>
</dbReference>
<feature type="domain" description="HTH asnC-type" evidence="4">
    <location>
        <begin position="1"/>
        <end position="64"/>
    </location>
</feature>
<keyword evidence="3" id="KW-0804">Transcription</keyword>
<dbReference type="InterPro" id="IPR011008">
    <property type="entry name" value="Dimeric_a/b-barrel"/>
</dbReference>
<dbReference type="PROSITE" id="PS50956">
    <property type="entry name" value="HTH_ASNC_2"/>
    <property type="match status" value="1"/>
</dbReference>
<dbReference type="EMBL" id="CP016895">
    <property type="protein sequence ID" value="AOA57503.1"/>
    <property type="molecule type" value="Genomic_DNA"/>
</dbReference>
<dbReference type="Proteomes" id="UP000093391">
    <property type="component" value="Chromosome"/>
</dbReference>
<dbReference type="GO" id="GO:0043200">
    <property type="term" value="P:response to amino acid"/>
    <property type="evidence" value="ECO:0007669"/>
    <property type="project" value="TreeGrafter"/>
</dbReference>
<dbReference type="InterPro" id="IPR000485">
    <property type="entry name" value="AsnC-type_HTH_dom"/>
</dbReference>
<organism evidence="5 6">
    <name type="scientific">Acinetobacter larvae</name>
    <dbReference type="NCBI Taxonomy" id="1789224"/>
    <lineage>
        <taxon>Bacteria</taxon>
        <taxon>Pseudomonadati</taxon>
        <taxon>Pseudomonadota</taxon>
        <taxon>Gammaproteobacteria</taxon>
        <taxon>Moraxellales</taxon>
        <taxon>Moraxellaceae</taxon>
        <taxon>Acinetobacter</taxon>
    </lineage>
</organism>
<dbReference type="CDD" id="cd00090">
    <property type="entry name" value="HTH_ARSR"/>
    <property type="match status" value="1"/>
</dbReference>
<evidence type="ECO:0000313" key="5">
    <source>
        <dbReference type="EMBL" id="AOA57503.1"/>
    </source>
</evidence>
<keyword evidence="2" id="KW-0238">DNA-binding</keyword>
<dbReference type="AlphaFoldDB" id="A0A1B2LXM0"/>
<keyword evidence="6" id="KW-1185">Reference proteome</keyword>
<dbReference type="OrthoDB" id="9809462at2"/>
<proteinExistence type="predicted"/>
<evidence type="ECO:0000256" key="1">
    <source>
        <dbReference type="ARBA" id="ARBA00023015"/>
    </source>
</evidence>
<dbReference type="GO" id="GO:0005829">
    <property type="term" value="C:cytosol"/>
    <property type="evidence" value="ECO:0007669"/>
    <property type="project" value="TreeGrafter"/>
</dbReference>
<dbReference type="InterPro" id="IPR036388">
    <property type="entry name" value="WH-like_DNA-bd_sf"/>
</dbReference>
<dbReference type="InterPro" id="IPR019887">
    <property type="entry name" value="Tscrpt_reg_AsnC/Lrp_C"/>
</dbReference>
<dbReference type="InterPro" id="IPR036390">
    <property type="entry name" value="WH_DNA-bd_sf"/>
</dbReference>
<dbReference type="SUPFAM" id="SSF46785">
    <property type="entry name" value="Winged helix' DNA-binding domain"/>
    <property type="match status" value="1"/>
</dbReference>
<evidence type="ECO:0000259" key="4">
    <source>
        <dbReference type="PROSITE" id="PS50956"/>
    </source>
</evidence>
<dbReference type="GO" id="GO:0043565">
    <property type="term" value="F:sequence-specific DNA binding"/>
    <property type="evidence" value="ECO:0007669"/>
    <property type="project" value="InterPro"/>
</dbReference>